<accession>A0A0A9D182</accession>
<keyword evidence="1" id="KW-0808">Transferase</keyword>
<reference evidence="1" key="2">
    <citation type="journal article" date="2015" name="Data Brief">
        <title>Shoot transcriptome of the giant reed, Arundo donax.</title>
        <authorList>
            <person name="Barrero R.A."/>
            <person name="Guerrero F.D."/>
            <person name="Moolhuijzen P."/>
            <person name="Goolsby J.A."/>
            <person name="Tidwell J."/>
            <person name="Bellgard S.E."/>
            <person name="Bellgard M.I."/>
        </authorList>
    </citation>
    <scope>NUCLEOTIDE SEQUENCE</scope>
    <source>
        <tissue evidence="1">Shoot tissue taken approximately 20 cm above the soil surface</tissue>
    </source>
</reference>
<proteinExistence type="predicted"/>
<reference evidence="1" key="1">
    <citation type="submission" date="2014-09" db="EMBL/GenBank/DDBJ databases">
        <authorList>
            <person name="Magalhaes I.L.F."/>
            <person name="Oliveira U."/>
            <person name="Santos F.R."/>
            <person name="Vidigal T.H.D.A."/>
            <person name="Brescovit A.D."/>
            <person name="Santos A.J."/>
        </authorList>
    </citation>
    <scope>NUCLEOTIDE SEQUENCE</scope>
    <source>
        <tissue evidence="1">Shoot tissue taken approximately 20 cm above the soil surface</tissue>
    </source>
</reference>
<evidence type="ECO:0000313" key="1">
    <source>
        <dbReference type="EMBL" id="JAD82329.1"/>
    </source>
</evidence>
<dbReference type="AlphaFoldDB" id="A0A0A9D182"/>
<dbReference type="GO" id="GO:0016740">
    <property type="term" value="F:transferase activity"/>
    <property type="evidence" value="ECO:0007669"/>
    <property type="project" value="UniProtKB-KW"/>
</dbReference>
<sequence length="17" mass="1955">MQPGIGGYQRMSMEKLE</sequence>
<protein>
    <submittedName>
        <fullName evidence="1">Glycosyltransferase QUASIMODO1, putative</fullName>
    </submittedName>
</protein>
<name>A0A0A9D182_ARUDO</name>
<dbReference type="EMBL" id="GBRH01215566">
    <property type="protein sequence ID" value="JAD82329.1"/>
    <property type="molecule type" value="Transcribed_RNA"/>
</dbReference>
<organism evidence="1">
    <name type="scientific">Arundo donax</name>
    <name type="common">Giant reed</name>
    <name type="synonym">Donax arundinaceus</name>
    <dbReference type="NCBI Taxonomy" id="35708"/>
    <lineage>
        <taxon>Eukaryota</taxon>
        <taxon>Viridiplantae</taxon>
        <taxon>Streptophyta</taxon>
        <taxon>Embryophyta</taxon>
        <taxon>Tracheophyta</taxon>
        <taxon>Spermatophyta</taxon>
        <taxon>Magnoliopsida</taxon>
        <taxon>Liliopsida</taxon>
        <taxon>Poales</taxon>
        <taxon>Poaceae</taxon>
        <taxon>PACMAD clade</taxon>
        <taxon>Arundinoideae</taxon>
        <taxon>Arundineae</taxon>
        <taxon>Arundo</taxon>
    </lineage>
</organism>